<evidence type="ECO:0000259" key="3">
    <source>
        <dbReference type="PROSITE" id="PS51182"/>
    </source>
</evidence>
<dbReference type="InterPro" id="IPR029023">
    <property type="entry name" value="Tensin_phosphatase"/>
</dbReference>
<feature type="compositionally biased region" description="Basic and acidic residues" evidence="1">
    <location>
        <begin position="778"/>
        <end position="799"/>
    </location>
</feature>
<dbReference type="PROSITE" id="PS51182">
    <property type="entry name" value="C2_TENSIN"/>
    <property type="match status" value="1"/>
</dbReference>
<evidence type="ECO:0000313" key="4">
    <source>
        <dbReference type="EMBL" id="CAI5437706.1"/>
    </source>
</evidence>
<dbReference type="SMART" id="SM01326">
    <property type="entry name" value="PTEN_C2"/>
    <property type="match status" value="1"/>
</dbReference>
<comment type="caution">
    <text evidence="4">The sequence shown here is derived from an EMBL/GenBank/DDBJ whole genome shotgun (WGS) entry which is preliminary data.</text>
</comment>
<dbReference type="PANTHER" id="PTHR45734">
    <property type="entry name" value="TENSIN"/>
    <property type="match status" value="1"/>
</dbReference>
<sequence>MSLCCKSGAKSKFADDSGYEVYTISEDALRMKQKMRDKKEGVQLEYVTSRLIVLSCTAETSEKIYLESLSKAAGQIKQNHGTHFRVWNVSQRRHDLSDTFEKVVQFGWPSETAPSLEKLCKICKNIDQWLLEHPLNIAVVFCKSGIERAAIVVNSLMRYNAISATDDSIEDRFNMQRFSERFLGPDGPPSYKRYIGYFTSLLSGRISVNPNPIFLHFIVLKNFEPITVFLKIYERLLPSYQTKSVTLKDTTKFELENSLKLRGDVFLKCIVAASSPGSSNRCLFTCQINTCSIELPAEKSGDFNVVRFHKEELDLIFNDKKVDNRAQIELYLSNSKGPQTIAGQAAQSVITLLPRNNSYEIFEIPEDDSINRSKLEVEYSEIRKKPSIKKLSSEEEDEEEMPVPPPVPPKPSTPLLNGRNGEEFGGEMPERRGILPAQLREKINQKKELEGRATPSIEPDLVGRDRYDKASRCFSYVPAKSMQEAFERPRRTSISRTIEKRENSVENVSQDEAARAHIPQSFTPIHPEQPPKWDQQIEQQQLLEELARAPSSIGQPVYNNGGDNHRYYQQENYFEPAQVFDQAQRAVVTPTSTLQRNGNDRRYGSYRTLNDDAYCSDMDDLCDPDYYLNFSAPPVPPPRQQHAGARSVQLPRKKLNPENFTDQLDDILLEHSKPLSNAYSVGDVRATTENGSINNHYPQQQYRNRNCQSVTNQPRTPLEPVTDSADSWLNGKLRKVKSKRDIDPDLARRRTQEQMLLEELKDGNSSKPRNGMNIDPLAEFRREEERLKNTRSPFDERSGWRGRMRGKPPTPPPREASASPINHRMTPNFEQNRQRFNQSVPLPMQNRHQNNFDDDFDVNSLLNYSHNDNSSTMDRGRSLSRGARIQDAYYASQHDIPNNKFYSGQERVAAAIYRAETPHRDMYASGMTINRAETPGRYFPENSAVLERSATPSFPVNNRSTPLPFHPLLFNQQNNTMNHRSASPRHFQQQNSTMIRRNSSSSAVVEL</sequence>
<feature type="region of interest" description="Disordered" evidence="1">
    <location>
        <begin position="976"/>
        <end position="1007"/>
    </location>
</feature>
<dbReference type="EMBL" id="CANHGI010000001">
    <property type="protein sequence ID" value="CAI5437706.1"/>
    <property type="molecule type" value="Genomic_DNA"/>
</dbReference>
<dbReference type="InterPro" id="IPR035892">
    <property type="entry name" value="C2_domain_sf"/>
</dbReference>
<name>A0A9P1MS32_9PELO</name>
<dbReference type="OrthoDB" id="6273691at2759"/>
<feature type="region of interest" description="Disordered" evidence="1">
    <location>
        <begin position="758"/>
        <end position="825"/>
    </location>
</feature>
<dbReference type="AlphaFoldDB" id="A0A9P1MS32"/>
<dbReference type="SUPFAM" id="SSF52799">
    <property type="entry name" value="(Phosphotyrosine protein) phosphatases II"/>
    <property type="match status" value="1"/>
</dbReference>
<accession>A0A9P1MS32</accession>
<dbReference type="PROSITE" id="PS51181">
    <property type="entry name" value="PPASE_TENSIN"/>
    <property type="match status" value="1"/>
</dbReference>
<dbReference type="InterPro" id="IPR051484">
    <property type="entry name" value="Tensin_PTEN_phosphatase"/>
</dbReference>
<feature type="region of interest" description="Disordered" evidence="1">
    <location>
        <begin position="386"/>
        <end position="415"/>
    </location>
</feature>
<dbReference type="Gene3D" id="3.90.190.10">
    <property type="entry name" value="Protein tyrosine phosphatase superfamily"/>
    <property type="match status" value="1"/>
</dbReference>
<dbReference type="InterPro" id="IPR014020">
    <property type="entry name" value="Tensin_C2-dom"/>
</dbReference>
<evidence type="ECO:0000259" key="2">
    <source>
        <dbReference type="PROSITE" id="PS51181"/>
    </source>
</evidence>
<feature type="compositionally biased region" description="Pro residues" evidence="1">
    <location>
        <begin position="402"/>
        <end position="412"/>
    </location>
</feature>
<dbReference type="Proteomes" id="UP001152747">
    <property type="component" value="Unassembled WGS sequence"/>
</dbReference>
<dbReference type="Gene3D" id="2.60.40.1110">
    <property type="match status" value="1"/>
</dbReference>
<dbReference type="InterPro" id="IPR029021">
    <property type="entry name" value="Prot-tyrosine_phosphatase-like"/>
</dbReference>
<dbReference type="GO" id="GO:0005925">
    <property type="term" value="C:focal adhesion"/>
    <property type="evidence" value="ECO:0007669"/>
    <property type="project" value="TreeGrafter"/>
</dbReference>
<dbReference type="SUPFAM" id="SSF49562">
    <property type="entry name" value="C2 domain (Calcium/lipid-binding domain, CaLB)"/>
    <property type="match status" value="1"/>
</dbReference>
<proteinExistence type="predicted"/>
<evidence type="ECO:0000256" key="1">
    <source>
        <dbReference type="SAM" id="MobiDB-lite"/>
    </source>
</evidence>
<dbReference type="Pfam" id="PF10409">
    <property type="entry name" value="PTEN_C2"/>
    <property type="match status" value="1"/>
</dbReference>
<keyword evidence="5" id="KW-1185">Reference proteome</keyword>
<dbReference type="PANTHER" id="PTHR45734:SF10">
    <property type="entry name" value="BLISTERY, ISOFORM A"/>
    <property type="match status" value="1"/>
</dbReference>
<organism evidence="4 5">
    <name type="scientific">Caenorhabditis angaria</name>
    <dbReference type="NCBI Taxonomy" id="860376"/>
    <lineage>
        <taxon>Eukaryota</taxon>
        <taxon>Metazoa</taxon>
        <taxon>Ecdysozoa</taxon>
        <taxon>Nematoda</taxon>
        <taxon>Chromadorea</taxon>
        <taxon>Rhabditida</taxon>
        <taxon>Rhabditina</taxon>
        <taxon>Rhabditomorpha</taxon>
        <taxon>Rhabditoidea</taxon>
        <taxon>Rhabditidae</taxon>
        <taxon>Peloderinae</taxon>
        <taxon>Caenorhabditis</taxon>
    </lineage>
</organism>
<gene>
    <name evidence="4" type="ORF">CAMP_LOCUS343</name>
</gene>
<feature type="domain" description="C2 tensin-type" evidence="3">
    <location>
        <begin position="210"/>
        <end position="335"/>
    </location>
</feature>
<evidence type="ECO:0000313" key="5">
    <source>
        <dbReference type="Proteomes" id="UP001152747"/>
    </source>
</evidence>
<feature type="domain" description="Phosphatase tensin-type" evidence="2">
    <location>
        <begin position="35"/>
        <end position="205"/>
    </location>
</feature>
<reference evidence="4" key="1">
    <citation type="submission" date="2022-11" db="EMBL/GenBank/DDBJ databases">
        <authorList>
            <person name="Kikuchi T."/>
        </authorList>
    </citation>
    <scope>NUCLEOTIDE SEQUENCE</scope>
    <source>
        <strain evidence="4">PS1010</strain>
    </source>
</reference>
<protein>
    <submittedName>
        <fullName evidence="4">Uncharacterized protein</fullName>
    </submittedName>
</protein>